<proteinExistence type="predicted"/>
<dbReference type="EMBL" id="LR134318">
    <property type="protein sequence ID" value="VEF06274.1"/>
    <property type="molecule type" value="Genomic_DNA"/>
</dbReference>
<dbReference type="OrthoDB" id="582102at2"/>
<sequence>MTITIEESGMVFGPFSEETLFPIENSPLAKNLGDGIKVTEFVLLRDIEGEAREAWFIEAKSSAPRQTVNFVEEIIRQKFSNSLQLTLAACLRRHHQSEELLPAEFLNLDLSNCAFKCVLVINNFPKEWMAGLRDALSKAMNSITKTLGMKPGSVIVINDEMARARRLIR</sequence>
<name>A0A3S4SLL2_PSEFL</name>
<dbReference type="Proteomes" id="UP000281909">
    <property type="component" value="Chromosome"/>
</dbReference>
<accession>A0A3S4SLL2</accession>
<evidence type="ECO:0000313" key="2">
    <source>
        <dbReference type="Proteomes" id="UP000281909"/>
    </source>
</evidence>
<gene>
    <name evidence="1" type="ORF">NCTC9428_00032</name>
</gene>
<protein>
    <submittedName>
        <fullName evidence="1">Uncharacterized protein</fullName>
    </submittedName>
</protein>
<evidence type="ECO:0000313" key="1">
    <source>
        <dbReference type="EMBL" id="VEF06274.1"/>
    </source>
</evidence>
<dbReference type="RefSeq" id="WP_126358812.1">
    <property type="nucleotide sequence ID" value="NZ_LR134318.1"/>
</dbReference>
<reference evidence="1 2" key="1">
    <citation type="submission" date="2018-12" db="EMBL/GenBank/DDBJ databases">
        <authorList>
            <consortium name="Pathogen Informatics"/>
        </authorList>
    </citation>
    <scope>NUCLEOTIDE SEQUENCE [LARGE SCALE GENOMIC DNA]</scope>
    <source>
        <strain evidence="1 2">NCTC9428</strain>
    </source>
</reference>
<dbReference type="AlphaFoldDB" id="A0A3S4SLL2"/>
<organism evidence="1 2">
    <name type="scientific">Pseudomonas fluorescens</name>
    <dbReference type="NCBI Taxonomy" id="294"/>
    <lineage>
        <taxon>Bacteria</taxon>
        <taxon>Pseudomonadati</taxon>
        <taxon>Pseudomonadota</taxon>
        <taxon>Gammaproteobacteria</taxon>
        <taxon>Pseudomonadales</taxon>
        <taxon>Pseudomonadaceae</taxon>
        <taxon>Pseudomonas</taxon>
    </lineage>
</organism>